<feature type="transmembrane region" description="Helical" evidence="1">
    <location>
        <begin position="38"/>
        <end position="56"/>
    </location>
</feature>
<keyword evidence="1" id="KW-0472">Membrane</keyword>
<keyword evidence="4" id="KW-1185">Reference proteome</keyword>
<name>A0A368JF34_9BACT</name>
<feature type="domain" description="Signal transduction histidine kinase internal region" evidence="2">
    <location>
        <begin position="167"/>
        <end position="241"/>
    </location>
</feature>
<dbReference type="EMBL" id="QOWE01000029">
    <property type="protein sequence ID" value="RCR66270.1"/>
    <property type="molecule type" value="Genomic_DNA"/>
</dbReference>
<dbReference type="RefSeq" id="WP_114409286.1">
    <property type="nucleotide sequence ID" value="NZ_QOWE01000029.1"/>
</dbReference>
<keyword evidence="1" id="KW-0812">Transmembrane</keyword>
<evidence type="ECO:0000259" key="2">
    <source>
        <dbReference type="Pfam" id="PF06580"/>
    </source>
</evidence>
<feature type="transmembrane region" description="Helical" evidence="1">
    <location>
        <begin position="77"/>
        <end position="98"/>
    </location>
</feature>
<dbReference type="PANTHER" id="PTHR34220">
    <property type="entry name" value="SENSOR HISTIDINE KINASE YPDA"/>
    <property type="match status" value="1"/>
</dbReference>
<dbReference type="GO" id="GO:0016020">
    <property type="term" value="C:membrane"/>
    <property type="evidence" value="ECO:0007669"/>
    <property type="project" value="InterPro"/>
</dbReference>
<evidence type="ECO:0000313" key="4">
    <source>
        <dbReference type="Proteomes" id="UP000253383"/>
    </source>
</evidence>
<gene>
    <name evidence="3" type="ORF">DUE52_27420</name>
</gene>
<dbReference type="GO" id="GO:0000155">
    <property type="term" value="F:phosphorelay sensor kinase activity"/>
    <property type="evidence" value="ECO:0007669"/>
    <property type="project" value="InterPro"/>
</dbReference>
<accession>A0A368JF34</accession>
<comment type="caution">
    <text evidence="3">The sequence shown here is derived from an EMBL/GenBank/DDBJ whole genome shotgun (WGS) entry which is preliminary data.</text>
</comment>
<sequence length="352" mass="41396">MMTFNDTRLRLTGPLVLFFFGALFFRVKLLLSYTSIELIRYLIVGITAGYICWNITRWLVRRIQLRHPGLANTRYRLYLLLLAFPILVNIGYFLRFFGHRLIYPHDGESTFDWDVNFFISYLETIGIQIFYHFLYIGIYEGSYLFIQWRKTNLEKEALLRMQWQGRFEVLKNQVNPHFLFNSLNTLSSLISENPNLAEAFVDDMASVYRYLLQTNERELTPLRKELDFIDSYYHLLKTRYGPGISLQVAVREEDKDALLPPLTLQMLVENAVKHNTMLPEQPLKIRIETTDGFLQIKNTLQRKIVRVESNHVGLSNITSKYKLLKQPSPIIEEKDGQFIVTLPLLQERIGVN</sequence>
<evidence type="ECO:0000313" key="3">
    <source>
        <dbReference type="EMBL" id="RCR66270.1"/>
    </source>
</evidence>
<organism evidence="3 4">
    <name type="scientific">Larkinella punicea</name>
    <dbReference type="NCBI Taxonomy" id="2315727"/>
    <lineage>
        <taxon>Bacteria</taxon>
        <taxon>Pseudomonadati</taxon>
        <taxon>Bacteroidota</taxon>
        <taxon>Cytophagia</taxon>
        <taxon>Cytophagales</taxon>
        <taxon>Spirosomataceae</taxon>
        <taxon>Larkinella</taxon>
    </lineage>
</organism>
<dbReference type="PANTHER" id="PTHR34220:SF7">
    <property type="entry name" value="SENSOR HISTIDINE KINASE YPDA"/>
    <property type="match status" value="1"/>
</dbReference>
<dbReference type="InterPro" id="IPR010559">
    <property type="entry name" value="Sig_transdc_His_kin_internal"/>
</dbReference>
<dbReference type="Pfam" id="PF06580">
    <property type="entry name" value="His_kinase"/>
    <property type="match status" value="1"/>
</dbReference>
<dbReference type="InterPro" id="IPR050640">
    <property type="entry name" value="Bact_2-comp_sensor_kinase"/>
</dbReference>
<feature type="transmembrane region" description="Helical" evidence="1">
    <location>
        <begin position="118"/>
        <end position="139"/>
    </location>
</feature>
<keyword evidence="1" id="KW-1133">Transmembrane helix</keyword>
<proteinExistence type="predicted"/>
<feature type="transmembrane region" description="Helical" evidence="1">
    <location>
        <begin position="12"/>
        <end position="32"/>
    </location>
</feature>
<reference evidence="3 4" key="1">
    <citation type="submission" date="2018-07" db="EMBL/GenBank/DDBJ databases">
        <title>Genome analysis of Larkinella rosea.</title>
        <authorList>
            <person name="Zhou Z."/>
            <person name="Wang G."/>
        </authorList>
    </citation>
    <scope>NUCLEOTIDE SEQUENCE [LARGE SCALE GENOMIC DNA]</scope>
    <source>
        <strain evidence="4">zzj9</strain>
    </source>
</reference>
<protein>
    <recommendedName>
        <fullName evidence="2">Signal transduction histidine kinase internal region domain-containing protein</fullName>
    </recommendedName>
</protein>
<evidence type="ECO:0000256" key="1">
    <source>
        <dbReference type="SAM" id="Phobius"/>
    </source>
</evidence>
<dbReference type="Proteomes" id="UP000253383">
    <property type="component" value="Unassembled WGS sequence"/>
</dbReference>
<dbReference type="OrthoDB" id="927174at2"/>
<dbReference type="AlphaFoldDB" id="A0A368JF34"/>